<evidence type="ECO:0000256" key="3">
    <source>
        <dbReference type="ARBA" id="ARBA00023004"/>
    </source>
</evidence>
<dbReference type="Gene3D" id="3.60.21.10">
    <property type="match status" value="1"/>
</dbReference>
<protein>
    <submittedName>
        <fullName evidence="6">3',5'-cyclic adenosine monophosphate phosphodiesterase CpdA</fullName>
    </submittedName>
</protein>
<name>A0A401YQY9_9ACTN</name>
<organism evidence="6 7">
    <name type="scientific">Embleya hyalina</name>
    <dbReference type="NCBI Taxonomy" id="516124"/>
    <lineage>
        <taxon>Bacteria</taxon>
        <taxon>Bacillati</taxon>
        <taxon>Actinomycetota</taxon>
        <taxon>Actinomycetes</taxon>
        <taxon>Kitasatosporales</taxon>
        <taxon>Streptomycetaceae</taxon>
        <taxon>Embleya</taxon>
    </lineage>
</organism>
<dbReference type="InterPro" id="IPR029052">
    <property type="entry name" value="Metallo-depent_PP-like"/>
</dbReference>
<keyword evidence="7" id="KW-1185">Reference proteome</keyword>
<dbReference type="RefSeq" id="WP_126639036.1">
    <property type="nucleotide sequence ID" value="NZ_BIFH01000022.1"/>
</dbReference>
<dbReference type="InterPro" id="IPR004843">
    <property type="entry name" value="Calcineurin-like_PHP"/>
</dbReference>
<evidence type="ECO:0000256" key="4">
    <source>
        <dbReference type="ARBA" id="ARBA00025742"/>
    </source>
</evidence>
<keyword evidence="3" id="KW-0408">Iron</keyword>
<feature type="domain" description="Calcineurin-like phosphoesterase" evidence="5">
    <location>
        <begin position="4"/>
        <end position="190"/>
    </location>
</feature>
<dbReference type="Pfam" id="PF00149">
    <property type="entry name" value="Metallophos"/>
    <property type="match status" value="1"/>
</dbReference>
<dbReference type="SUPFAM" id="SSF56300">
    <property type="entry name" value="Metallo-dependent phosphatases"/>
    <property type="match status" value="1"/>
</dbReference>
<keyword evidence="2" id="KW-0378">Hydrolase</keyword>
<dbReference type="GO" id="GO:0016787">
    <property type="term" value="F:hydrolase activity"/>
    <property type="evidence" value="ECO:0007669"/>
    <property type="project" value="UniProtKB-KW"/>
</dbReference>
<evidence type="ECO:0000313" key="6">
    <source>
        <dbReference type="EMBL" id="GCD97019.1"/>
    </source>
</evidence>
<evidence type="ECO:0000256" key="2">
    <source>
        <dbReference type="ARBA" id="ARBA00022801"/>
    </source>
</evidence>
<evidence type="ECO:0000259" key="5">
    <source>
        <dbReference type="Pfam" id="PF00149"/>
    </source>
</evidence>
<dbReference type="AlphaFoldDB" id="A0A401YQY9"/>
<comment type="similarity">
    <text evidence="4">Belongs to the cyclic nucleotide phosphodiesterase class-III family.</text>
</comment>
<dbReference type="GO" id="GO:0046872">
    <property type="term" value="F:metal ion binding"/>
    <property type="evidence" value="ECO:0007669"/>
    <property type="project" value="UniProtKB-KW"/>
</dbReference>
<comment type="caution">
    <text evidence="6">The sequence shown here is derived from an EMBL/GenBank/DDBJ whole genome shotgun (WGS) entry which is preliminary data.</text>
</comment>
<dbReference type="EMBL" id="BIFH01000022">
    <property type="protein sequence ID" value="GCD97019.1"/>
    <property type="molecule type" value="Genomic_DNA"/>
</dbReference>
<evidence type="ECO:0000313" key="7">
    <source>
        <dbReference type="Proteomes" id="UP000286931"/>
    </source>
</evidence>
<proteinExistence type="inferred from homology"/>
<gene>
    <name evidence="6" type="primary">cpdA_6</name>
    <name evidence="6" type="ORF">EHYA_04706</name>
</gene>
<evidence type="ECO:0000256" key="1">
    <source>
        <dbReference type="ARBA" id="ARBA00022723"/>
    </source>
</evidence>
<reference evidence="6 7" key="1">
    <citation type="submission" date="2018-12" db="EMBL/GenBank/DDBJ databases">
        <title>Draft genome sequence of Embleya hyalina NBRC 13850T.</title>
        <authorList>
            <person name="Komaki H."/>
            <person name="Hosoyama A."/>
            <person name="Kimura A."/>
            <person name="Ichikawa N."/>
            <person name="Tamura T."/>
        </authorList>
    </citation>
    <scope>NUCLEOTIDE SEQUENCE [LARGE SCALE GENOMIC DNA]</scope>
    <source>
        <strain evidence="6 7">NBRC 13850</strain>
    </source>
</reference>
<sequence>MIVFAHLSDTHFDGGARSVERARAAMDHLDALPHDLDAILVTGDIADNGTAAEYDTARTVLASRHPVLIGPGNHDVRGPYRAGLLGGSADDDTPVNQVLRTESAVYAMCDSSIPGRHDGLLAPETLAWLSGVLDETPSDVPVFIAFHHPPVELRIPTLDVIRQFGEADLADLVERHPNVAALLCGHVHSPAATTFAGRPLLLAPGIVSTVRLPWERDEHAGHIDPLLPPMLTFNVWDSGRLTTHYRVVGANDARVGGDRHA</sequence>
<dbReference type="PANTHER" id="PTHR42988:SF2">
    <property type="entry name" value="CYCLIC NUCLEOTIDE PHOSPHODIESTERASE CBUA0032-RELATED"/>
    <property type="match status" value="1"/>
</dbReference>
<dbReference type="OrthoDB" id="5241795at2"/>
<dbReference type="PANTHER" id="PTHR42988">
    <property type="entry name" value="PHOSPHOHYDROLASE"/>
    <property type="match status" value="1"/>
</dbReference>
<keyword evidence="1" id="KW-0479">Metal-binding</keyword>
<dbReference type="InterPro" id="IPR050884">
    <property type="entry name" value="CNP_phosphodiesterase-III"/>
</dbReference>
<accession>A0A401YQY9</accession>
<dbReference type="Proteomes" id="UP000286931">
    <property type="component" value="Unassembled WGS sequence"/>
</dbReference>